<proteinExistence type="predicted"/>
<dbReference type="AlphaFoldDB" id="E3LD84"/>
<dbReference type="PANTHER" id="PTHR24064">
    <property type="entry name" value="SOLUTE CARRIER FAMILY 22 MEMBER"/>
    <property type="match status" value="1"/>
</dbReference>
<dbReference type="GO" id="GO:0022857">
    <property type="term" value="F:transmembrane transporter activity"/>
    <property type="evidence" value="ECO:0007669"/>
    <property type="project" value="InterPro"/>
</dbReference>
<dbReference type="GO" id="GO:0016020">
    <property type="term" value="C:membrane"/>
    <property type="evidence" value="ECO:0007669"/>
    <property type="project" value="UniProtKB-SubCell"/>
</dbReference>
<evidence type="ECO:0000256" key="5">
    <source>
        <dbReference type="SAM" id="Phobius"/>
    </source>
</evidence>
<feature type="domain" description="Major facilitator superfamily (MFS) profile" evidence="6">
    <location>
        <begin position="9"/>
        <end position="468"/>
    </location>
</feature>
<evidence type="ECO:0000313" key="7">
    <source>
        <dbReference type="EMBL" id="EFO82231.1"/>
    </source>
</evidence>
<dbReference type="STRING" id="31234.E3LD84"/>
<organism evidence="8">
    <name type="scientific">Caenorhabditis remanei</name>
    <name type="common">Caenorhabditis vulgaris</name>
    <dbReference type="NCBI Taxonomy" id="31234"/>
    <lineage>
        <taxon>Eukaryota</taxon>
        <taxon>Metazoa</taxon>
        <taxon>Ecdysozoa</taxon>
        <taxon>Nematoda</taxon>
        <taxon>Chromadorea</taxon>
        <taxon>Rhabditida</taxon>
        <taxon>Rhabditina</taxon>
        <taxon>Rhabditomorpha</taxon>
        <taxon>Rhabditoidea</taxon>
        <taxon>Rhabditidae</taxon>
        <taxon>Peloderinae</taxon>
        <taxon>Caenorhabditis</taxon>
    </lineage>
</organism>
<dbReference type="OrthoDB" id="5296287at2759"/>
<feature type="transmembrane region" description="Helical" evidence="5">
    <location>
        <begin position="134"/>
        <end position="156"/>
    </location>
</feature>
<feature type="transmembrane region" description="Helical" evidence="5">
    <location>
        <begin position="380"/>
        <end position="404"/>
    </location>
</feature>
<comment type="subcellular location">
    <subcellularLocation>
        <location evidence="1">Membrane</location>
        <topology evidence="1">Multi-pass membrane protein</topology>
    </subcellularLocation>
</comment>
<dbReference type="eggNOG" id="KOG0255">
    <property type="taxonomic scope" value="Eukaryota"/>
</dbReference>
<feature type="transmembrane region" description="Helical" evidence="5">
    <location>
        <begin position="78"/>
        <end position="99"/>
    </location>
</feature>
<keyword evidence="4 5" id="KW-0472">Membrane</keyword>
<dbReference type="SUPFAM" id="SSF103473">
    <property type="entry name" value="MFS general substrate transporter"/>
    <property type="match status" value="1"/>
</dbReference>
<feature type="transmembrane region" description="Helical" evidence="5">
    <location>
        <begin position="318"/>
        <end position="339"/>
    </location>
</feature>
<evidence type="ECO:0000313" key="8">
    <source>
        <dbReference type="Proteomes" id="UP000008281"/>
    </source>
</evidence>
<feature type="transmembrane region" description="Helical" evidence="5">
    <location>
        <begin position="7"/>
        <end position="28"/>
    </location>
</feature>
<feature type="transmembrane region" description="Helical" evidence="5">
    <location>
        <begin position="287"/>
        <end position="306"/>
    </location>
</feature>
<feature type="transmembrane region" description="Helical" evidence="5">
    <location>
        <begin position="210"/>
        <end position="229"/>
    </location>
</feature>
<feature type="transmembrane region" description="Helical" evidence="5">
    <location>
        <begin position="111"/>
        <end position="128"/>
    </location>
</feature>
<evidence type="ECO:0000256" key="3">
    <source>
        <dbReference type="ARBA" id="ARBA00022989"/>
    </source>
</evidence>
<name>E3LD84_CAERE</name>
<dbReference type="InterPro" id="IPR005828">
    <property type="entry name" value="MFS_sugar_transport-like"/>
</dbReference>
<reference evidence="7" key="1">
    <citation type="submission" date="2007-07" db="EMBL/GenBank/DDBJ databases">
        <title>PCAP assembly of the Caenorhabditis remanei genome.</title>
        <authorList>
            <consortium name="The Caenorhabditis remanei Sequencing Consortium"/>
            <person name="Wilson R.K."/>
        </authorList>
    </citation>
    <scope>NUCLEOTIDE SEQUENCE [LARGE SCALE GENOMIC DNA]</scope>
    <source>
        <strain evidence="7">PB4641</strain>
    </source>
</reference>
<keyword evidence="3 5" id="KW-1133">Transmembrane helix</keyword>
<dbReference type="Gene3D" id="1.20.1250.20">
    <property type="entry name" value="MFS general substrate transporter like domains"/>
    <property type="match status" value="1"/>
</dbReference>
<dbReference type="EMBL" id="DS268407">
    <property type="protein sequence ID" value="EFO82231.1"/>
    <property type="molecule type" value="Genomic_DNA"/>
</dbReference>
<dbReference type="InterPro" id="IPR020846">
    <property type="entry name" value="MFS_dom"/>
</dbReference>
<evidence type="ECO:0000259" key="6">
    <source>
        <dbReference type="PROSITE" id="PS50850"/>
    </source>
</evidence>
<keyword evidence="2 5" id="KW-0812">Transmembrane</keyword>
<dbReference type="InterPro" id="IPR036259">
    <property type="entry name" value="MFS_trans_sf"/>
</dbReference>
<feature type="transmembrane region" description="Helical" evidence="5">
    <location>
        <begin position="443"/>
        <end position="464"/>
    </location>
</feature>
<dbReference type="PROSITE" id="PS50850">
    <property type="entry name" value="MFS"/>
    <property type="match status" value="1"/>
</dbReference>
<dbReference type="HOGENOM" id="CLU_001265_33_8_1"/>
<protein>
    <submittedName>
        <fullName evidence="7">CRE-PES-23 protein</fullName>
    </submittedName>
</protein>
<dbReference type="Proteomes" id="UP000008281">
    <property type="component" value="Unassembled WGS sequence"/>
</dbReference>
<evidence type="ECO:0000256" key="2">
    <source>
        <dbReference type="ARBA" id="ARBA00022692"/>
    </source>
</evidence>
<dbReference type="OMA" id="YSTHAQW"/>
<feature type="transmembrane region" description="Helical" evidence="5">
    <location>
        <begin position="351"/>
        <end position="374"/>
    </location>
</feature>
<dbReference type="Pfam" id="PF00083">
    <property type="entry name" value="Sugar_tr"/>
    <property type="match status" value="1"/>
</dbReference>
<evidence type="ECO:0000256" key="4">
    <source>
        <dbReference type="ARBA" id="ARBA00023136"/>
    </source>
</evidence>
<evidence type="ECO:0000256" key="1">
    <source>
        <dbReference type="ARBA" id="ARBA00004141"/>
    </source>
</evidence>
<dbReference type="FunCoup" id="E3LD84">
    <property type="interactions" value="8"/>
</dbReference>
<gene>
    <name evidence="7" type="primary">Cre-pes-23</name>
    <name evidence="7" type="ORF">CRE_00579</name>
</gene>
<dbReference type="InParanoid" id="E3LD84"/>
<sequence>MLNYHELRMLIIFQVAMVFMVQNVFQIYSTFGQQLKDTDDYVKEALNQPRTTFYRFNKNSSFYSTHAQWLTDGDETDVFWWENVIAIQQVGIFVGSIMFGYISDHVGRKTVCQYSLLVSSIILIIEGFQSSTVVISICRFIIGTQTGAIIVVSWSLTTELISPRTRFLARAFANWVLKFIKINYLYKYYFQPTGKFILALICFFSRNWRISLHVCAGFTFLGALLYVFFVPESPTYLQCHGQREKAQNIVADVFEKSDGKCVITLPNGIRSKPLTLKQIWRKEKYRNVIILFGAIWIMTNFTATMLDFSEVIIFKNNLIYSQMLLAGVPALCKILLGLIEIYLGIISRRNLHLVSLFINAVSMCASGLLIVFNLQKSYPTLYVIVFLIGYSSIEFIWDACYLCVVEQVPTEVRGTISGACSFLSRLSGIVASKMTIVKRHWEPAPLFIAFGTAIIHFLIAFFFLNESKDANLGEIGFTLRRISQKVSQKINQIRNMTKKEKRPSEVIIPPIVVIDRSDPNNPVLDPVQQEIGKN</sequence>
<accession>E3LD84</accession>
<keyword evidence="8" id="KW-1185">Reference proteome</keyword>